<feature type="transmembrane region" description="Helical" evidence="1">
    <location>
        <begin position="36"/>
        <end position="56"/>
    </location>
</feature>
<evidence type="ECO:0000313" key="2">
    <source>
        <dbReference type="EMBL" id="MFD2670578.1"/>
    </source>
</evidence>
<keyword evidence="1" id="KW-1133">Transmembrane helix</keyword>
<dbReference type="PANTHER" id="PTHR37814:SF1">
    <property type="entry name" value="MEMBRANE PROTEIN"/>
    <property type="match status" value="1"/>
</dbReference>
<dbReference type="InterPro" id="IPR038728">
    <property type="entry name" value="YkvI-like"/>
</dbReference>
<evidence type="ECO:0000313" key="3">
    <source>
        <dbReference type="Proteomes" id="UP001597497"/>
    </source>
</evidence>
<proteinExistence type="predicted"/>
<comment type="caution">
    <text evidence="2">The sequence shown here is derived from an EMBL/GenBank/DDBJ whole genome shotgun (WGS) entry which is preliminary data.</text>
</comment>
<keyword evidence="1" id="KW-0812">Transmembrane</keyword>
<feature type="transmembrane region" description="Helical" evidence="1">
    <location>
        <begin position="298"/>
        <end position="315"/>
    </location>
</feature>
<gene>
    <name evidence="2" type="ORF">ACFSUC_03010</name>
</gene>
<evidence type="ECO:0000256" key="1">
    <source>
        <dbReference type="SAM" id="Phobius"/>
    </source>
</evidence>
<evidence type="ECO:0008006" key="4">
    <source>
        <dbReference type="Google" id="ProtNLM"/>
    </source>
</evidence>
<feature type="transmembrane region" description="Helical" evidence="1">
    <location>
        <begin position="216"/>
        <end position="236"/>
    </location>
</feature>
<feature type="transmembrane region" description="Helical" evidence="1">
    <location>
        <begin position="139"/>
        <end position="162"/>
    </location>
</feature>
<organism evidence="2 3">
    <name type="scientific">Marinicrinis sediminis</name>
    <dbReference type="NCBI Taxonomy" id="1652465"/>
    <lineage>
        <taxon>Bacteria</taxon>
        <taxon>Bacillati</taxon>
        <taxon>Bacillota</taxon>
        <taxon>Bacilli</taxon>
        <taxon>Bacillales</taxon>
        <taxon>Paenibacillaceae</taxon>
    </lineage>
</organism>
<dbReference type="EMBL" id="JBHUMM010000004">
    <property type="protein sequence ID" value="MFD2670578.1"/>
    <property type="molecule type" value="Genomic_DNA"/>
</dbReference>
<dbReference type="RefSeq" id="WP_379927983.1">
    <property type="nucleotide sequence ID" value="NZ_JBHUMM010000004.1"/>
</dbReference>
<feature type="transmembrane region" description="Helical" evidence="1">
    <location>
        <begin position="115"/>
        <end position="132"/>
    </location>
</feature>
<keyword evidence="3" id="KW-1185">Reference proteome</keyword>
<sequence length="342" mass="37247">MKRLGIMLQIACTYIGTIVGAGFATGQEILQFFTRYGKYGSITILLSTWLFIWLGTKLMLTAQTMKAHSYADLNRMLFGPSVGRIVSLLLMLVLFGISSVMLAGAGSVFEEHFGWPYQAGLGLTLLLGFLILSRGMQAIFAVNSIVVPCMLLYLIIIVVQVSHSPTAGNWLTLDSDASPFRIWMSPFLYAAFNLALAQAVLVPIGGKMEDAAVIRGGGIIGGIGVGLMLLALHMSLSSKMPDIASYEIPMGQMATQVVHTVQLLFILIIFSEIFTTFIADLFGLMTQLETKVPWGRQTLLVILLAGCYAISQVGFSSLVAFLYPLFGMLSSFWLTALILKRT</sequence>
<accession>A0ABW5R6E5</accession>
<reference evidence="3" key="1">
    <citation type="journal article" date="2019" name="Int. J. Syst. Evol. Microbiol.">
        <title>The Global Catalogue of Microorganisms (GCM) 10K type strain sequencing project: providing services to taxonomists for standard genome sequencing and annotation.</title>
        <authorList>
            <consortium name="The Broad Institute Genomics Platform"/>
            <consortium name="The Broad Institute Genome Sequencing Center for Infectious Disease"/>
            <person name="Wu L."/>
            <person name="Ma J."/>
        </authorList>
    </citation>
    <scope>NUCLEOTIDE SEQUENCE [LARGE SCALE GENOMIC DNA]</scope>
    <source>
        <strain evidence="3">KCTC 33676</strain>
    </source>
</reference>
<dbReference type="Proteomes" id="UP001597497">
    <property type="component" value="Unassembled WGS sequence"/>
</dbReference>
<dbReference type="PANTHER" id="PTHR37814">
    <property type="entry name" value="CONSERVED MEMBRANE PROTEIN"/>
    <property type="match status" value="1"/>
</dbReference>
<feature type="transmembrane region" description="Helical" evidence="1">
    <location>
        <begin position="182"/>
        <end position="204"/>
    </location>
</feature>
<name>A0ABW5R6E5_9BACL</name>
<keyword evidence="1" id="KW-0472">Membrane</keyword>
<feature type="transmembrane region" description="Helical" evidence="1">
    <location>
        <begin position="85"/>
        <end position="109"/>
    </location>
</feature>
<feature type="transmembrane region" description="Helical" evidence="1">
    <location>
        <begin position="321"/>
        <end position="339"/>
    </location>
</feature>
<protein>
    <recommendedName>
        <fullName evidence="4">Transporter</fullName>
    </recommendedName>
</protein>
<feature type="transmembrane region" description="Helical" evidence="1">
    <location>
        <begin position="263"/>
        <end position="286"/>
    </location>
</feature>